<gene>
    <name evidence="2" type="ORF">J0A65_16155</name>
</gene>
<dbReference type="InterPro" id="IPR051675">
    <property type="entry name" value="Endo/Exo/Phosphatase_dom_1"/>
</dbReference>
<name>A0ABS3CWA9_9ALTE</name>
<dbReference type="Proteomes" id="UP000663992">
    <property type="component" value="Unassembled WGS sequence"/>
</dbReference>
<dbReference type="SUPFAM" id="SSF47781">
    <property type="entry name" value="RuvA domain 2-like"/>
    <property type="match status" value="1"/>
</dbReference>
<dbReference type="InterPro" id="IPR004509">
    <property type="entry name" value="Competence_ComEA_HhH"/>
</dbReference>
<evidence type="ECO:0000259" key="1">
    <source>
        <dbReference type="SMART" id="SM00278"/>
    </source>
</evidence>
<protein>
    <submittedName>
        <fullName evidence="2">Helix-hairpin-helix domain-containing protein</fullName>
    </submittedName>
</protein>
<dbReference type="InterPro" id="IPR003583">
    <property type="entry name" value="Hlx-hairpin-Hlx_DNA-bd_motif"/>
</dbReference>
<feature type="domain" description="Helix-hairpin-helix DNA-binding motif class 1" evidence="1">
    <location>
        <begin position="38"/>
        <end position="57"/>
    </location>
</feature>
<dbReference type="SMART" id="SM00278">
    <property type="entry name" value="HhH1"/>
    <property type="match status" value="2"/>
</dbReference>
<dbReference type="NCBIfam" id="TIGR00426">
    <property type="entry name" value="competence protein ComEA helix-hairpin-helix repeat region"/>
    <property type="match status" value="1"/>
</dbReference>
<dbReference type="EMBL" id="JAFKCS010000018">
    <property type="protein sequence ID" value="MBN7821407.1"/>
    <property type="molecule type" value="Genomic_DNA"/>
</dbReference>
<proteinExistence type="predicted"/>
<dbReference type="PANTHER" id="PTHR21180">
    <property type="entry name" value="ENDONUCLEASE/EXONUCLEASE/PHOSPHATASE FAMILY DOMAIN-CONTAINING PROTEIN 1"/>
    <property type="match status" value="1"/>
</dbReference>
<reference evidence="2 3" key="1">
    <citation type="submission" date="2021-03" db="EMBL/GenBank/DDBJ databases">
        <title>novel species isolated from a fishpond in China.</title>
        <authorList>
            <person name="Lu H."/>
            <person name="Cai Z."/>
        </authorList>
    </citation>
    <scope>NUCLEOTIDE SEQUENCE [LARGE SCALE GENOMIC DNA]</scope>
    <source>
        <strain evidence="2 3">Y57</strain>
    </source>
</reference>
<feature type="domain" description="Helix-hairpin-helix DNA-binding motif class 1" evidence="1">
    <location>
        <begin position="68"/>
        <end position="87"/>
    </location>
</feature>
<evidence type="ECO:0000313" key="2">
    <source>
        <dbReference type="EMBL" id="MBN7821407.1"/>
    </source>
</evidence>
<dbReference type="Pfam" id="PF12836">
    <property type="entry name" value="HHH_3"/>
    <property type="match status" value="1"/>
</dbReference>
<accession>A0ABS3CWA9</accession>
<sequence>MLGLSTPALASDKDVNKENGLQVEAGVTSININTASAKELMKLPGIGKSKAEAIVKYRQDNGNFQSVEDLAKIQGIGKQTVKALAGKASVR</sequence>
<dbReference type="InterPro" id="IPR010994">
    <property type="entry name" value="RuvA_2-like"/>
</dbReference>
<evidence type="ECO:0000313" key="3">
    <source>
        <dbReference type="Proteomes" id="UP000663992"/>
    </source>
</evidence>
<keyword evidence="3" id="KW-1185">Reference proteome</keyword>
<organism evidence="2 3">
    <name type="scientific">Bowmanella yangjiangensis</name>
    <dbReference type="NCBI Taxonomy" id="2811230"/>
    <lineage>
        <taxon>Bacteria</taxon>
        <taxon>Pseudomonadati</taxon>
        <taxon>Pseudomonadota</taxon>
        <taxon>Gammaproteobacteria</taxon>
        <taxon>Alteromonadales</taxon>
        <taxon>Alteromonadaceae</taxon>
        <taxon>Bowmanella</taxon>
    </lineage>
</organism>
<dbReference type="Gene3D" id="1.10.150.280">
    <property type="entry name" value="AF1531-like domain"/>
    <property type="match status" value="1"/>
</dbReference>
<dbReference type="PANTHER" id="PTHR21180:SF32">
    <property type="entry name" value="ENDONUCLEASE_EXONUCLEASE_PHOSPHATASE FAMILY DOMAIN-CONTAINING PROTEIN 1"/>
    <property type="match status" value="1"/>
</dbReference>
<comment type="caution">
    <text evidence="2">The sequence shown here is derived from an EMBL/GenBank/DDBJ whole genome shotgun (WGS) entry which is preliminary data.</text>
</comment>